<dbReference type="RefSeq" id="WP_053140132.1">
    <property type="nucleotide sequence ID" value="NZ_CP012382.1"/>
</dbReference>
<sequence length="270" mass="29739">MTDDTERPAAPRALSPRDEARVQFAHEANELAELALALLPIDPDAPRGDRLRRALSLRARLDHLVAGAVIAEREEGTTWAQLAAAAGMSRQAAHERWSGDVTTWASLGRTMHGRASGFNALDAAARLDRVYARRMDDQRGAAVSSGLDAVRFPGAVAAERARRERAADLHHRLEAITTQYRASIDRLKQLTDDRADPGERAAVLRRRAVLQDQMSDLYDDLTGAEPELADEHRATCERYRADATADREYADLLQAKSATRIANDPTAGDW</sequence>
<organism evidence="2">
    <name type="scientific">Streptomyces ambofaciens (strain ATCC 23877 / 3486 / DSM 40053 / JCM 4204 / NBRC 12836 / NRRL B-2516)</name>
    <dbReference type="NCBI Taxonomy" id="278992"/>
    <lineage>
        <taxon>Bacteria</taxon>
        <taxon>Bacillati</taxon>
        <taxon>Actinomycetota</taxon>
        <taxon>Actinomycetes</taxon>
        <taxon>Kitasatosporales</taxon>
        <taxon>Streptomycetaceae</taxon>
        <taxon>Streptomyces</taxon>
    </lineage>
</organism>
<dbReference type="Proteomes" id="UP000061018">
    <property type="component" value="Chromosome"/>
</dbReference>
<dbReference type="KEGG" id="samb:SAM23877_6509"/>
<accession>A0AE63</accession>
<dbReference type="EMBL" id="AM238664">
    <property type="protein sequence ID" value="CAJ88772.1"/>
    <property type="molecule type" value="Genomic_DNA"/>
</dbReference>
<protein>
    <submittedName>
        <fullName evidence="2">Uncharacterized protein</fullName>
    </submittedName>
</protein>
<proteinExistence type="predicted"/>
<dbReference type="AlphaFoldDB" id="A0AE63"/>
<reference evidence="2" key="2">
    <citation type="journal article" date="2006" name="Mol. Biol. Evol.">
        <title>Evolution of the terminal regions of the Streptomyces linear chromosome.</title>
        <authorList>
            <person name="Choulet F."/>
            <person name="Aigle B."/>
            <person name="Gallois A."/>
            <person name="Mangenot S."/>
            <person name="Gerbaud C."/>
            <person name="Truong C."/>
            <person name="Francou F.X."/>
            <person name="Fourrier C."/>
            <person name="Guerineau M."/>
            <person name="Decaris B."/>
            <person name="Barbe V."/>
            <person name="Pernodet J.L."/>
            <person name="Leblond P."/>
        </authorList>
    </citation>
    <scope>NUCLEOTIDE SEQUENCE</scope>
    <source>
        <strain evidence="2">ATCC 23877</strain>
    </source>
</reference>
<gene>
    <name evidence="1" type="ORF">SAM23877_6509</name>
    <name evidence="2" type="ORF">SAMR1063</name>
</gene>
<evidence type="ECO:0000313" key="2">
    <source>
        <dbReference type="EMBL" id="CAJ88772.1"/>
    </source>
</evidence>
<evidence type="ECO:0000313" key="3">
    <source>
        <dbReference type="Proteomes" id="UP000061018"/>
    </source>
</evidence>
<name>A0AE63_STRA7</name>
<evidence type="ECO:0000313" key="1">
    <source>
        <dbReference type="EMBL" id="AKZ59554.1"/>
    </source>
</evidence>
<reference evidence="2" key="1">
    <citation type="journal article" date="2006" name="Microbiology (Mosc.)">
        <title>Multiple biosynthetic and uptake systems mediate siderophore-dependent iron acquisition in Streptomyces coelicolor A3(2) and Streptomyces ambofaciens ATCC 23877.</title>
        <authorList>
            <person name="Barona-Gomez F."/>
            <person name="Lautru S."/>
            <person name="Francou F.X."/>
            <person name="Leblond P."/>
            <person name="Pernodet J.L."/>
            <person name="Challis G.L."/>
        </authorList>
    </citation>
    <scope>NUCLEOTIDE SEQUENCE</scope>
    <source>
        <strain evidence="2">ATCC 23877</strain>
    </source>
</reference>
<reference evidence="3" key="3">
    <citation type="journal article" date="2015" name="J. Biotechnol.">
        <title>Complete genome sequence of Streptomyces ambofaciens ATCC 23877, the spiramycin producer.</title>
        <authorList>
            <person name="Thibessard A."/>
            <person name="Haas D."/>
            <person name="Gerbaud C."/>
            <person name="Aigle B."/>
            <person name="Lautru S."/>
            <person name="Pernodet J.L."/>
            <person name="Leblond P."/>
        </authorList>
    </citation>
    <scope>NUCLEOTIDE SEQUENCE [LARGE SCALE GENOMIC DNA]</scope>
    <source>
        <strain evidence="3">ATCC 23877 / 3486 / DSM 40053 / JCM 4204 / NBRC 12836 / NRRL B-2516</strain>
    </source>
</reference>
<dbReference type="EMBL" id="CP012382">
    <property type="protein sequence ID" value="AKZ59554.1"/>
    <property type="molecule type" value="Genomic_DNA"/>
</dbReference>
<reference evidence="1" key="4">
    <citation type="submission" date="2015-07" db="EMBL/GenBank/DDBJ databases">
        <title>Complete genome sequence of Streptomyces ambofaciens ATCC 23877, the spiramycin producer.</title>
        <authorList>
            <person name="Thibessard A."/>
            <person name="Haas D."/>
            <person name="Gerbaud C."/>
            <person name="Aigle B."/>
            <person name="Lautru S."/>
            <person name="Pernodet J.-L."/>
            <person name="Leblond P."/>
        </authorList>
    </citation>
    <scope>NUCLEOTIDE SEQUENCE [LARGE SCALE GENOMIC DNA]</scope>
    <source>
        <strain evidence="1">ATCC 23877</strain>
    </source>
</reference>